<comment type="caution">
    <text evidence="7">The sequence shown here is derived from an EMBL/GenBank/DDBJ whole genome shotgun (WGS) entry which is preliminary data.</text>
</comment>
<dbReference type="Pfam" id="PF04427">
    <property type="entry name" value="Brix"/>
    <property type="match status" value="1"/>
</dbReference>
<protein>
    <recommendedName>
        <fullName evidence="4">Ribosome production factor 2 homolog</fullName>
    </recommendedName>
    <alternativeName>
        <fullName evidence="4">Ribosome biogenesis protein RPF2 homolog</fullName>
    </alternativeName>
</protein>
<evidence type="ECO:0000256" key="4">
    <source>
        <dbReference type="RuleBase" id="RU367086"/>
    </source>
</evidence>
<keyword evidence="5" id="KW-0175">Coiled coil</keyword>
<gene>
    <name evidence="7" type="ORF">V6N12_067842</name>
</gene>
<evidence type="ECO:0000256" key="2">
    <source>
        <dbReference type="ARBA" id="ARBA00010782"/>
    </source>
</evidence>
<dbReference type="Proteomes" id="UP001472677">
    <property type="component" value="Unassembled WGS sequence"/>
</dbReference>
<sequence length="416" mass="46490">MVSQTQQELQRVQSDVQQLQTDLHQVETTVADRCSQVERTIEGTLLSVRAEIWDDLAIFKNDMQSQISGLESMIRKFFEQPRVPTGVTTESLASPAIIDAIPRPVVTVDMLPNIPPPPLLDEGDIPASLETEIQNSTALSLHDVYHTMGLETGLRDPIRGKALMFVVGSSSDFELRRGIDLSDPTRGLLGPKPSIGNELFPRKCGSNSIQVSEPVQTPRGNQPIHDRKRYPIQTSSVRLGQGGNREKTLILQGTKTSATLNSILSEIYHLKKGGAVRFTRKNDNIKPFESGGETSSEFFSLKTDCSLFVKRPNNLVIGRMYDHHVYDLVEVGIENFKSIESFTYDKKMAPRVGAKPFIAFVGEEFENVDELKHLKEVLLDLLRGEVVENINLAGVDFAYVQQFLQIRYTLHIVPFG</sequence>
<accession>A0ABR2FNM2</accession>
<dbReference type="PANTHER" id="PTHR12728">
    <property type="entry name" value="BRIX DOMAIN CONTAINING PROTEIN"/>
    <property type="match status" value="1"/>
</dbReference>
<dbReference type="SMART" id="SM00879">
    <property type="entry name" value="Brix"/>
    <property type="match status" value="1"/>
</dbReference>
<comment type="subcellular location">
    <subcellularLocation>
        <location evidence="1 4">Nucleus</location>
        <location evidence="1 4">Nucleolus</location>
    </subcellularLocation>
</comment>
<keyword evidence="8" id="KW-1185">Reference proteome</keyword>
<keyword evidence="3 4" id="KW-0539">Nucleus</keyword>
<feature type="coiled-coil region" evidence="5">
    <location>
        <begin position="2"/>
        <end position="29"/>
    </location>
</feature>
<comment type="similarity">
    <text evidence="2 4">Belongs to the RPF2 family.</text>
</comment>
<feature type="domain" description="Brix" evidence="6">
    <location>
        <begin position="246"/>
        <end position="416"/>
    </location>
</feature>
<reference evidence="7 8" key="1">
    <citation type="journal article" date="2024" name="G3 (Bethesda)">
        <title>Genome assembly of Hibiscus sabdariffa L. provides insights into metabolisms of medicinal natural products.</title>
        <authorList>
            <person name="Kim T."/>
        </authorList>
    </citation>
    <scope>NUCLEOTIDE SEQUENCE [LARGE SCALE GENOMIC DNA]</scope>
    <source>
        <strain evidence="7">TK-2024</strain>
        <tissue evidence="7">Old leaves</tissue>
    </source>
</reference>
<dbReference type="PROSITE" id="PS50833">
    <property type="entry name" value="BRIX"/>
    <property type="match status" value="1"/>
</dbReference>
<dbReference type="InterPro" id="IPR007109">
    <property type="entry name" value="Brix"/>
</dbReference>
<evidence type="ECO:0000313" key="8">
    <source>
        <dbReference type="Proteomes" id="UP001472677"/>
    </source>
</evidence>
<proteinExistence type="inferred from homology"/>
<dbReference type="InterPro" id="IPR039770">
    <property type="entry name" value="Rpf2"/>
</dbReference>
<evidence type="ECO:0000313" key="7">
    <source>
        <dbReference type="EMBL" id="KAK8583578.1"/>
    </source>
</evidence>
<dbReference type="EMBL" id="JBBPBM010000005">
    <property type="protein sequence ID" value="KAK8583578.1"/>
    <property type="molecule type" value="Genomic_DNA"/>
</dbReference>
<organism evidence="7 8">
    <name type="scientific">Hibiscus sabdariffa</name>
    <name type="common">roselle</name>
    <dbReference type="NCBI Taxonomy" id="183260"/>
    <lineage>
        <taxon>Eukaryota</taxon>
        <taxon>Viridiplantae</taxon>
        <taxon>Streptophyta</taxon>
        <taxon>Embryophyta</taxon>
        <taxon>Tracheophyta</taxon>
        <taxon>Spermatophyta</taxon>
        <taxon>Magnoliopsida</taxon>
        <taxon>eudicotyledons</taxon>
        <taxon>Gunneridae</taxon>
        <taxon>Pentapetalae</taxon>
        <taxon>rosids</taxon>
        <taxon>malvids</taxon>
        <taxon>Malvales</taxon>
        <taxon>Malvaceae</taxon>
        <taxon>Malvoideae</taxon>
        <taxon>Hibiscus</taxon>
    </lineage>
</organism>
<evidence type="ECO:0000256" key="5">
    <source>
        <dbReference type="SAM" id="Coils"/>
    </source>
</evidence>
<name>A0ABR2FNM2_9ROSI</name>
<evidence type="ECO:0000256" key="1">
    <source>
        <dbReference type="ARBA" id="ARBA00004604"/>
    </source>
</evidence>
<evidence type="ECO:0000256" key="3">
    <source>
        <dbReference type="ARBA" id="ARBA00023242"/>
    </source>
</evidence>
<dbReference type="PANTHER" id="PTHR12728:SF0">
    <property type="entry name" value="RIBOSOME PRODUCTION FACTOR 2 HOMOLOG"/>
    <property type="match status" value="1"/>
</dbReference>
<evidence type="ECO:0000259" key="6">
    <source>
        <dbReference type="PROSITE" id="PS50833"/>
    </source>
</evidence>